<dbReference type="Pfam" id="PF01075">
    <property type="entry name" value="Glyco_transf_9"/>
    <property type="match status" value="1"/>
</dbReference>
<dbReference type="GO" id="GO:0005829">
    <property type="term" value="C:cytosol"/>
    <property type="evidence" value="ECO:0007669"/>
    <property type="project" value="TreeGrafter"/>
</dbReference>
<keyword evidence="4" id="KW-1185">Reference proteome</keyword>
<dbReference type="AlphaFoldDB" id="E8T5Y7"/>
<organism evidence="3 4">
    <name type="scientific">Thermovibrio ammonificans (strain DSM 15698 / JCM 12110 / HB-1)</name>
    <dbReference type="NCBI Taxonomy" id="648996"/>
    <lineage>
        <taxon>Bacteria</taxon>
        <taxon>Pseudomonadati</taxon>
        <taxon>Aquificota</taxon>
        <taxon>Aquificia</taxon>
        <taxon>Desulfurobacteriales</taxon>
        <taxon>Desulfurobacteriaceae</taxon>
        <taxon>Thermovibrio</taxon>
    </lineage>
</organism>
<sequence length="297" mass="32983">MKVLIIQLRQLGDVLLSTPLARALKEKGVRVHFLTSEVGRDIVEGNPFIDGIETLKEGSRELLKTALALRKEGFDAVIDAQRTGRSRLITLLSGAPLRVAFRKERGNLFYNRLVEWENRGYTAWERLKLLEGLGLKLESYRNYLPEIYKIPENPFKGREYAVIVPTARKSHKMWPAEKFAELAAELRKEMEVIVLFGPGEREAALKVNELAGGGLTVPESPFPIKAAAAVMKGAGVVIGNNSFAPHLAVAVGSKVVVIDKKRSGWFPPIERVREVHGNNSFPEVEQVKEAVAQLLNG</sequence>
<dbReference type="GO" id="GO:0009244">
    <property type="term" value="P:lipopolysaccharide core region biosynthetic process"/>
    <property type="evidence" value="ECO:0007669"/>
    <property type="project" value="TreeGrafter"/>
</dbReference>
<dbReference type="HOGENOM" id="CLU_038371_3_0_0"/>
<dbReference type="CDD" id="cd03789">
    <property type="entry name" value="GT9_LPS_heptosyltransferase"/>
    <property type="match status" value="1"/>
</dbReference>
<dbReference type="eggNOG" id="COG0859">
    <property type="taxonomic scope" value="Bacteria"/>
</dbReference>
<gene>
    <name evidence="3" type="ordered locus">Theam_0599</name>
</gene>
<dbReference type="RefSeq" id="WP_013537357.1">
    <property type="nucleotide sequence ID" value="NC_014926.1"/>
</dbReference>
<dbReference type="PANTHER" id="PTHR30160">
    <property type="entry name" value="TETRAACYLDISACCHARIDE 4'-KINASE-RELATED"/>
    <property type="match status" value="1"/>
</dbReference>
<reference evidence="3" key="1">
    <citation type="submission" date="2011-01" db="EMBL/GenBank/DDBJ databases">
        <title>Complete sequence of chromosome of Thermovibrio ammonificans HB-1.</title>
        <authorList>
            <consortium name="US DOE Joint Genome Institute"/>
            <person name="Lucas S."/>
            <person name="Copeland A."/>
            <person name="Lapidus A."/>
            <person name="Cheng J.-F."/>
            <person name="Goodwin L."/>
            <person name="Pitluck S."/>
            <person name="Davenport K."/>
            <person name="Detter J.C."/>
            <person name="Han C."/>
            <person name="Tapia R."/>
            <person name="Land M."/>
            <person name="Hauser L."/>
            <person name="Kyrpides N."/>
            <person name="Ivanova N."/>
            <person name="Ovchinnikova G."/>
            <person name="Vetriani C."/>
            <person name="Woyke T."/>
        </authorList>
    </citation>
    <scope>NUCLEOTIDE SEQUENCE [LARGE SCALE GENOMIC DNA]</scope>
    <source>
        <strain evidence="3">HB-1</strain>
    </source>
</reference>
<dbReference type="KEGG" id="tam:Theam_0599"/>
<protein>
    <submittedName>
        <fullName evidence="3">Glycosyl transferase family 9</fullName>
    </submittedName>
</protein>
<dbReference type="InterPro" id="IPR002201">
    <property type="entry name" value="Glyco_trans_9"/>
</dbReference>
<accession>E8T5Y7</accession>
<dbReference type="OrthoDB" id="9797795at2"/>
<dbReference type="PANTHER" id="PTHR30160:SF1">
    <property type="entry name" value="LIPOPOLYSACCHARIDE 1,2-N-ACETYLGLUCOSAMINETRANSFERASE-RELATED"/>
    <property type="match status" value="1"/>
</dbReference>
<dbReference type="GO" id="GO:0008713">
    <property type="term" value="F:ADP-heptose-lipopolysaccharide heptosyltransferase activity"/>
    <property type="evidence" value="ECO:0007669"/>
    <property type="project" value="TreeGrafter"/>
</dbReference>
<keyword evidence="1" id="KW-0328">Glycosyltransferase</keyword>
<dbReference type="Gene3D" id="3.40.50.2000">
    <property type="entry name" value="Glycogen Phosphorylase B"/>
    <property type="match status" value="2"/>
</dbReference>
<evidence type="ECO:0000313" key="4">
    <source>
        <dbReference type="Proteomes" id="UP000006362"/>
    </source>
</evidence>
<evidence type="ECO:0000313" key="3">
    <source>
        <dbReference type="EMBL" id="ADU96571.1"/>
    </source>
</evidence>
<evidence type="ECO:0000256" key="2">
    <source>
        <dbReference type="ARBA" id="ARBA00022679"/>
    </source>
</evidence>
<dbReference type="STRING" id="648996.Theam_0599"/>
<evidence type="ECO:0000256" key="1">
    <source>
        <dbReference type="ARBA" id="ARBA00022676"/>
    </source>
</evidence>
<keyword evidence="2 3" id="KW-0808">Transferase</keyword>
<dbReference type="EMBL" id="CP002444">
    <property type="protein sequence ID" value="ADU96571.1"/>
    <property type="molecule type" value="Genomic_DNA"/>
</dbReference>
<name>E8T5Y7_THEA1</name>
<proteinExistence type="predicted"/>
<dbReference type="Proteomes" id="UP000006362">
    <property type="component" value="Chromosome"/>
</dbReference>
<dbReference type="InterPro" id="IPR051199">
    <property type="entry name" value="LPS_LOS_Heptosyltrfase"/>
</dbReference>
<dbReference type="SUPFAM" id="SSF53756">
    <property type="entry name" value="UDP-Glycosyltransferase/glycogen phosphorylase"/>
    <property type="match status" value="1"/>
</dbReference>